<dbReference type="GO" id="GO:0005634">
    <property type="term" value="C:nucleus"/>
    <property type="evidence" value="ECO:0007669"/>
    <property type="project" value="UniProtKB-SubCell"/>
</dbReference>
<dbReference type="GO" id="GO:0016787">
    <property type="term" value="F:hydrolase activity"/>
    <property type="evidence" value="ECO:0007669"/>
    <property type="project" value="UniProtKB-KW"/>
</dbReference>
<evidence type="ECO:0000256" key="6">
    <source>
        <dbReference type="ARBA" id="ARBA00022801"/>
    </source>
</evidence>
<accession>A0A6P7GZT0</accession>
<name>A0A6P7GZT0_DIAVI</name>
<proteinExistence type="inferred from homology"/>
<dbReference type="InParanoid" id="A0A6P7GZT0"/>
<evidence type="ECO:0000256" key="1">
    <source>
        <dbReference type="ARBA" id="ARBA00001968"/>
    </source>
</evidence>
<comment type="subcellular location">
    <subcellularLocation>
        <location evidence="2">Nucleus</location>
    </subcellularLocation>
</comment>
<evidence type="ECO:0000256" key="7">
    <source>
        <dbReference type="ARBA" id="ARBA00023242"/>
    </source>
</evidence>
<dbReference type="Pfam" id="PF13359">
    <property type="entry name" value="DDE_Tnp_4"/>
    <property type="match status" value="1"/>
</dbReference>
<reference evidence="9" key="1">
    <citation type="submission" date="2025-08" db="UniProtKB">
        <authorList>
            <consortium name="RefSeq"/>
        </authorList>
    </citation>
    <scope>IDENTIFICATION</scope>
    <source>
        <tissue evidence="9">Whole insect</tissue>
    </source>
</reference>
<dbReference type="RefSeq" id="XP_028150973.1">
    <property type="nucleotide sequence ID" value="XM_028295172.1"/>
</dbReference>
<evidence type="ECO:0000256" key="3">
    <source>
        <dbReference type="ARBA" id="ARBA00006958"/>
    </source>
</evidence>
<dbReference type="GO" id="GO:0004518">
    <property type="term" value="F:nuclease activity"/>
    <property type="evidence" value="ECO:0007669"/>
    <property type="project" value="UniProtKB-KW"/>
</dbReference>
<organism evidence="9">
    <name type="scientific">Diabrotica virgifera virgifera</name>
    <name type="common">western corn rootworm</name>
    <dbReference type="NCBI Taxonomy" id="50390"/>
    <lineage>
        <taxon>Eukaryota</taxon>
        <taxon>Metazoa</taxon>
        <taxon>Ecdysozoa</taxon>
        <taxon>Arthropoda</taxon>
        <taxon>Hexapoda</taxon>
        <taxon>Insecta</taxon>
        <taxon>Pterygota</taxon>
        <taxon>Neoptera</taxon>
        <taxon>Endopterygota</taxon>
        <taxon>Coleoptera</taxon>
        <taxon>Polyphaga</taxon>
        <taxon>Cucujiformia</taxon>
        <taxon>Chrysomeloidea</taxon>
        <taxon>Chrysomelidae</taxon>
        <taxon>Galerucinae</taxon>
        <taxon>Diabroticina</taxon>
        <taxon>Diabroticites</taxon>
        <taxon>Diabrotica</taxon>
    </lineage>
</organism>
<protein>
    <submittedName>
        <fullName evidence="9">Uncharacterized protein LOC114344333</fullName>
    </submittedName>
</protein>
<sequence length="153" mass="17587">MESESLNIPPDDDLPGTQIAAPFVFIGDDAYPLLRHLLKSYKGRDLTPEQEYFNMRLSRARRVVECAFGILSAKFRILRKPIETSPKLADKIIKCVCILHNIIMDKERINSREIGDVIYTLPSARNEGRGNRPANIAAFIRDVFKNYVNRHRM</sequence>
<feature type="domain" description="DDE Tnp4" evidence="8">
    <location>
        <begin position="24"/>
        <end position="101"/>
    </location>
</feature>
<evidence type="ECO:0000256" key="4">
    <source>
        <dbReference type="ARBA" id="ARBA00022722"/>
    </source>
</evidence>
<evidence type="ECO:0000313" key="9">
    <source>
        <dbReference type="RefSeq" id="XP_028150973.1"/>
    </source>
</evidence>
<dbReference type="AlphaFoldDB" id="A0A6P7GZT0"/>
<comment type="similarity">
    <text evidence="3">Belongs to the HARBI1 family.</text>
</comment>
<keyword evidence="7" id="KW-0539">Nucleus</keyword>
<comment type="cofactor">
    <cofactor evidence="1">
        <name>a divalent metal cation</name>
        <dbReference type="ChEBI" id="CHEBI:60240"/>
    </cofactor>
</comment>
<keyword evidence="6" id="KW-0378">Hydrolase</keyword>
<dbReference type="GO" id="GO:0046872">
    <property type="term" value="F:metal ion binding"/>
    <property type="evidence" value="ECO:0007669"/>
    <property type="project" value="UniProtKB-KW"/>
</dbReference>
<evidence type="ECO:0000256" key="5">
    <source>
        <dbReference type="ARBA" id="ARBA00022723"/>
    </source>
</evidence>
<keyword evidence="5" id="KW-0479">Metal-binding</keyword>
<dbReference type="InterPro" id="IPR045249">
    <property type="entry name" value="HARBI1-like"/>
</dbReference>
<evidence type="ECO:0000259" key="8">
    <source>
        <dbReference type="Pfam" id="PF13359"/>
    </source>
</evidence>
<evidence type="ECO:0000256" key="2">
    <source>
        <dbReference type="ARBA" id="ARBA00004123"/>
    </source>
</evidence>
<gene>
    <name evidence="9" type="primary">LOC114344333</name>
</gene>
<dbReference type="InterPro" id="IPR027806">
    <property type="entry name" value="HARBI1_dom"/>
</dbReference>
<dbReference type="PANTHER" id="PTHR22930:SF269">
    <property type="entry name" value="NUCLEASE HARBI1-LIKE PROTEIN"/>
    <property type="match status" value="1"/>
</dbReference>
<dbReference type="PANTHER" id="PTHR22930">
    <property type="match status" value="1"/>
</dbReference>
<keyword evidence="4" id="KW-0540">Nuclease</keyword>